<dbReference type="AlphaFoldDB" id="A0A5P1FWJ3"/>
<dbReference type="Proteomes" id="UP000243459">
    <property type="component" value="Chromosome 1"/>
</dbReference>
<dbReference type="PANTHER" id="PTHR31374:SF7">
    <property type="entry name" value="SAUR-LIKE AUXIN-RESPONSIVE PROTEIN FAMILY"/>
    <property type="match status" value="1"/>
</dbReference>
<organism evidence="2 3">
    <name type="scientific">Asparagus officinalis</name>
    <name type="common">Garden asparagus</name>
    <dbReference type="NCBI Taxonomy" id="4686"/>
    <lineage>
        <taxon>Eukaryota</taxon>
        <taxon>Viridiplantae</taxon>
        <taxon>Streptophyta</taxon>
        <taxon>Embryophyta</taxon>
        <taxon>Tracheophyta</taxon>
        <taxon>Spermatophyta</taxon>
        <taxon>Magnoliopsida</taxon>
        <taxon>Liliopsida</taxon>
        <taxon>Asparagales</taxon>
        <taxon>Asparagaceae</taxon>
        <taxon>Asparagoideae</taxon>
        <taxon>Asparagus</taxon>
    </lineage>
</organism>
<proteinExistence type="inferred from homology"/>
<dbReference type="InterPro" id="IPR003676">
    <property type="entry name" value="SAUR_fam"/>
</dbReference>
<dbReference type="GO" id="GO:0009733">
    <property type="term" value="P:response to auxin"/>
    <property type="evidence" value="ECO:0007669"/>
    <property type="project" value="InterPro"/>
</dbReference>
<accession>A0A5P1FWJ3</accession>
<evidence type="ECO:0000256" key="1">
    <source>
        <dbReference type="ARBA" id="ARBA00006974"/>
    </source>
</evidence>
<name>A0A5P1FWJ3_ASPOF</name>
<sequence>MDSKKSHKMLKKWKKLTAAPKSNSKSINFLKRTLSLSNTSSALCSNVPKGFLALCVGEDMKRFIIPMEYLSHRSFGFLLREAEEEFGFEHEGVLRIPCDVSIFESIVEIVEKEKEGFCCCSMESEFAQPYQSREPMS</sequence>
<dbReference type="Pfam" id="PF02519">
    <property type="entry name" value="Auxin_inducible"/>
    <property type="match status" value="1"/>
</dbReference>
<gene>
    <name evidence="2" type="ORF">A4U43_C01F35380</name>
</gene>
<evidence type="ECO:0000313" key="3">
    <source>
        <dbReference type="Proteomes" id="UP000243459"/>
    </source>
</evidence>
<keyword evidence="3" id="KW-1185">Reference proteome</keyword>
<dbReference type="PANTHER" id="PTHR31374">
    <property type="entry name" value="AUXIN-INDUCED PROTEIN-LIKE-RELATED"/>
    <property type="match status" value="1"/>
</dbReference>
<dbReference type="Gramene" id="ONK82027">
    <property type="protein sequence ID" value="ONK82027"/>
    <property type="gene ID" value="A4U43_C01F35380"/>
</dbReference>
<comment type="similarity">
    <text evidence="1">Belongs to the ARG7 family.</text>
</comment>
<protein>
    <submittedName>
        <fullName evidence="2">Uncharacterized protein</fullName>
    </submittedName>
</protein>
<reference evidence="3" key="1">
    <citation type="journal article" date="2017" name="Nat. Commun.">
        <title>The asparagus genome sheds light on the origin and evolution of a young Y chromosome.</title>
        <authorList>
            <person name="Harkess A."/>
            <person name="Zhou J."/>
            <person name="Xu C."/>
            <person name="Bowers J.E."/>
            <person name="Van der Hulst R."/>
            <person name="Ayyampalayam S."/>
            <person name="Mercati F."/>
            <person name="Riccardi P."/>
            <person name="McKain M.R."/>
            <person name="Kakrana A."/>
            <person name="Tang H."/>
            <person name="Ray J."/>
            <person name="Groenendijk J."/>
            <person name="Arikit S."/>
            <person name="Mathioni S.M."/>
            <person name="Nakano M."/>
            <person name="Shan H."/>
            <person name="Telgmann-Rauber A."/>
            <person name="Kanno A."/>
            <person name="Yue Z."/>
            <person name="Chen H."/>
            <person name="Li W."/>
            <person name="Chen Y."/>
            <person name="Xu X."/>
            <person name="Zhang Y."/>
            <person name="Luo S."/>
            <person name="Chen H."/>
            <person name="Gao J."/>
            <person name="Mao Z."/>
            <person name="Pires J.C."/>
            <person name="Luo M."/>
            <person name="Kudrna D."/>
            <person name="Wing R.A."/>
            <person name="Meyers B.C."/>
            <person name="Yi K."/>
            <person name="Kong H."/>
            <person name="Lavrijsen P."/>
            <person name="Sunseri F."/>
            <person name="Falavigna A."/>
            <person name="Ye Y."/>
            <person name="Leebens-Mack J.H."/>
            <person name="Chen G."/>
        </authorList>
    </citation>
    <scope>NUCLEOTIDE SEQUENCE [LARGE SCALE GENOMIC DNA]</scope>
    <source>
        <strain evidence="3">cv. DH0086</strain>
    </source>
</reference>
<dbReference type="OMA" id="CCSMESE"/>
<evidence type="ECO:0000313" key="2">
    <source>
        <dbReference type="EMBL" id="ONK82027.1"/>
    </source>
</evidence>
<dbReference type="EMBL" id="CM007381">
    <property type="protein sequence ID" value="ONK82027.1"/>
    <property type="molecule type" value="Genomic_DNA"/>
</dbReference>